<name>A0A5E6MJ11_9BACT</name>
<sequence>MKRLRSLVLPRSTTLLLCLWIGGEAILLPAATLPDAIDRDPVLAQTGWKDRALKWLIASGNSRDFLRADWLDTILLRFLQREGGAALVQRDLLRGDGLLADALTQAFEILRVGSRTAREQVEELAREGHCSLWTSFSANLRALSAIRDYLLTTPSDYPAALFALEAWKHDDRDAFPGSVMETAMRCLLLPPKKPEGLEATWETGKRLGSLTGEGGGALLLLTTFPKKEATFYDTVWEIAWQNLVEDPPLLKEYLERLLVASTSRYWLVRTLQSSLGSMEGDNFVRHYFAIDFLHPTPIGRPKWLWEALVGARAGGGLLPLAKKKLSSLLLTDERYADFLLWHLTRPAEAAAQATREALIQALRQEEEIVRKALETVWEGQIGLATQLEESSWWSLCGATRGKSAADIRRSCSRGELDRTSLLSIGGVLASFFERDDSAWSSLFMNGDEGTAQSFPFLASVFPTLVQIIPECALAWNDTLLHNDQEAFVSFGRWIASRPQSRVTVREYAAWLQRAGDQMRQALGKENPVMGEEAQVFVESFSQWASGTGWEFILHRLQREVGVAQEIRRLFLVTWRANPEEFWRGYGGLAFLPGAKSACQRAADTLVAYGGPEDALRSIAAWDYAVGDACGRVWDVLWESVPDRNRLVQAVLHSDGLSDLNSVLVTATKNVLERPEARSLAEKVARSLGKSIDLLRILAEDPTATREILIRCLTDPSFRESWERSVFLVAKFGDQSPIIAQWILSRKEALDGWNHAFTVTLRDNPLFLRAVVKRMAHAKAGELTWTSEMRKLEQAIMTAILTDRLLWENLIEDKTGGISTYARKNISIP</sequence>
<dbReference type="EMBL" id="CABFUZ020000089">
    <property type="protein sequence ID" value="VVM05482.1"/>
    <property type="molecule type" value="Genomic_DNA"/>
</dbReference>
<keyword evidence="2" id="KW-1185">Reference proteome</keyword>
<organism evidence="1 2">
    <name type="scientific">Methylacidimicrobium cyclopophantes</name>
    <dbReference type="NCBI Taxonomy" id="1041766"/>
    <lineage>
        <taxon>Bacteria</taxon>
        <taxon>Pseudomonadati</taxon>
        <taxon>Verrucomicrobiota</taxon>
        <taxon>Methylacidimicrobium</taxon>
    </lineage>
</organism>
<reference evidence="1" key="1">
    <citation type="submission" date="2019-09" db="EMBL/GenBank/DDBJ databases">
        <authorList>
            <person name="Cremers G."/>
        </authorList>
    </citation>
    <scope>NUCLEOTIDE SEQUENCE [LARGE SCALE GENOMIC DNA]</scope>
    <source>
        <strain evidence="1">3B</strain>
    </source>
</reference>
<dbReference type="AlphaFoldDB" id="A0A5E6MJ11"/>
<dbReference type="Proteomes" id="UP000381693">
    <property type="component" value="Unassembled WGS sequence"/>
</dbReference>
<comment type="caution">
    <text evidence="1">The sequence shown here is derived from an EMBL/GenBank/DDBJ whole genome shotgun (WGS) entry which is preliminary data.</text>
</comment>
<proteinExistence type="predicted"/>
<evidence type="ECO:0000313" key="1">
    <source>
        <dbReference type="EMBL" id="VVM05482.1"/>
    </source>
</evidence>
<dbReference type="RefSeq" id="WP_142524705.1">
    <property type="nucleotide sequence ID" value="NZ_CABFUZ020000089.1"/>
</dbReference>
<accession>A0A5E6MJ11</accession>
<protein>
    <submittedName>
        <fullName evidence="1">Uncharacterized protein</fullName>
    </submittedName>
</protein>
<dbReference type="OrthoDB" id="174721at2"/>
<gene>
    <name evidence="1" type="ORF">MAMC_00614</name>
</gene>
<evidence type="ECO:0000313" key="2">
    <source>
        <dbReference type="Proteomes" id="UP000381693"/>
    </source>
</evidence>